<gene>
    <name evidence="4" type="ORF">ILUMI_03290</name>
</gene>
<dbReference type="InterPro" id="IPR001611">
    <property type="entry name" value="Leu-rich_rpt"/>
</dbReference>
<proteinExistence type="predicted"/>
<dbReference type="InterPro" id="IPR003591">
    <property type="entry name" value="Leu-rich_rpt_typical-subtyp"/>
</dbReference>
<dbReference type="Proteomes" id="UP000801492">
    <property type="component" value="Unassembled WGS sequence"/>
</dbReference>
<reference evidence="4" key="1">
    <citation type="submission" date="2019-08" db="EMBL/GenBank/DDBJ databases">
        <title>The genome of the North American firefly Photinus pyralis.</title>
        <authorList>
            <consortium name="Photinus pyralis genome working group"/>
            <person name="Fallon T.R."/>
            <person name="Sander Lower S.E."/>
            <person name="Weng J.-K."/>
        </authorList>
    </citation>
    <scope>NUCLEOTIDE SEQUENCE</scope>
    <source>
        <strain evidence="4">TRF0915ILg1</strain>
        <tissue evidence="4">Whole body</tissue>
    </source>
</reference>
<evidence type="ECO:0000256" key="2">
    <source>
        <dbReference type="ARBA" id="ARBA00022737"/>
    </source>
</evidence>
<keyword evidence="5" id="KW-1185">Reference proteome</keyword>
<feature type="signal peptide" evidence="3">
    <location>
        <begin position="1"/>
        <end position="20"/>
    </location>
</feature>
<evidence type="ECO:0000313" key="5">
    <source>
        <dbReference type="Proteomes" id="UP000801492"/>
    </source>
</evidence>
<evidence type="ECO:0000256" key="3">
    <source>
        <dbReference type="SAM" id="SignalP"/>
    </source>
</evidence>
<dbReference type="PANTHER" id="PTHR24366:SF96">
    <property type="entry name" value="LEUCINE RICH REPEAT CONTAINING 53"/>
    <property type="match status" value="1"/>
</dbReference>
<dbReference type="EMBL" id="VTPC01001149">
    <property type="protein sequence ID" value="KAF2902898.1"/>
    <property type="molecule type" value="Genomic_DNA"/>
</dbReference>
<accession>A0A8K0DGM0</accession>
<dbReference type="PANTHER" id="PTHR24366">
    <property type="entry name" value="IG(IMMUNOGLOBULIN) AND LRR(LEUCINE RICH REPEAT) DOMAINS"/>
    <property type="match status" value="1"/>
</dbReference>
<dbReference type="SUPFAM" id="SSF52058">
    <property type="entry name" value="L domain-like"/>
    <property type="match status" value="1"/>
</dbReference>
<dbReference type="PROSITE" id="PS51450">
    <property type="entry name" value="LRR"/>
    <property type="match status" value="3"/>
</dbReference>
<dbReference type="Pfam" id="PF13855">
    <property type="entry name" value="LRR_8"/>
    <property type="match status" value="1"/>
</dbReference>
<dbReference type="Pfam" id="PF13306">
    <property type="entry name" value="LRR_5"/>
    <property type="match status" value="1"/>
</dbReference>
<keyword evidence="2" id="KW-0677">Repeat</keyword>
<dbReference type="InterPro" id="IPR026906">
    <property type="entry name" value="LRR_5"/>
</dbReference>
<sequence length="343" mass="39545">MYKNVILLLLLFLNLEILECCKPENFKYFKVVEKLTRSTSKTNRWKEASFYGRHVVDSHPLIIANEEIPRCREKPNIEEFEQNLRNAEIIEIHLHNIPVIRTGDVQNLDVINIYLQDNNIERVEAEAFQNLRLLHAINLADNNIKEIPSLAFSNLDLEVIDLTNNNIDSLDTGAFNNLDKLKQVYLGTNKLTNFDSKWFTNTPNIKFLEVSYNKLKNIPEGSFEPFKKNLEKVDLSYNQIEDVHPSLFKDAPKLNFLNLVHNQVKCLSEGVLESFPVNMNVVIIGNEDMKCACLTKMQKFALEHFSESTIISLDRYMQVKCNDEILGALDNALKRISVLEGQS</sequence>
<feature type="chain" id="PRO_5035482918" evidence="3">
    <location>
        <begin position="21"/>
        <end position="343"/>
    </location>
</feature>
<dbReference type="AlphaFoldDB" id="A0A8K0DGM0"/>
<dbReference type="Gene3D" id="3.80.10.10">
    <property type="entry name" value="Ribonuclease Inhibitor"/>
    <property type="match status" value="2"/>
</dbReference>
<comment type="caution">
    <text evidence="4">The sequence shown here is derived from an EMBL/GenBank/DDBJ whole genome shotgun (WGS) entry which is preliminary data.</text>
</comment>
<keyword evidence="3" id="KW-0732">Signal</keyword>
<evidence type="ECO:0000313" key="4">
    <source>
        <dbReference type="EMBL" id="KAF2902898.1"/>
    </source>
</evidence>
<organism evidence="4 5">
    <name type="scientific">Ignelater luminosus</name>
    <name type="common">Cucubano</name>
    <name type="synonym">Pyrophorus luminosus</name>
    <dbReference type="NCBI Taxonomy" id="2038154"/>
    <lineage>
        <taxon>Eukaryota</taxon>
        <taxon>Metazoa</taxon>
        <taxon>Ecdysozoa</taxon>
        <taxon>Arthropoda</taxon>
        <taxon>Hexapoda</taxon>
        <taxon>Insecta</taxon>
        <taxon>Pterygota</taxon>
        <taxon>Neoptera</taxon>
        <taxon>Endopterygota</taxon>
        <taxon>Coleoptera</taxon>
        <taxon>Polyphaga</taxon>
        <taxon>Elateriformia</taxon>
        <taxon>Elateroidea</taxon>
        <taxon>Elateridae</taxon>
        <taxon>Agrypninae</taxon>
        <taxon>Pyrophorini</taxon>
        <taxon>Ignelater</taxon>
    </lineage>
</organism>
<name>A0A8K0DGM0_IGNLU</name>
<dbReference type="SMART" id="SM00369">
    <property type="entry name" value="LRR_TYP"/>
    <property type="match status" value="7"/>
</dbReference>
<evidence type="ECO:0000256" key="1">
    <source>
        <dbReference type="ARBA" id="ARBA00022614"/>
    </source>
</evidence>
<dbReference type="InterPro" id="IPR032675">
    <property type="entry name" value="LRR_dom_sf"/>
</dbReference>
<keyword evidence="1" id="KW-0433">Leucine-rich repeat</keyword>
<protein>
    <submittedName>
        <fullName evidence="4">Uncharacterized protein</fullName>
    </submittedName>
</protein>
<dbReference type="OrthoDB" id="676979at2759"/>